<keyword evidence="13" id="KW-1185">Reference proteome</keyword>
<dbReference type="EMBL" id="CAJVQB010033960">
    <property type="protein sequence ID" value="CAG8820493.1"/>
    <property type="molecule type" value="Genomic_DNA"/>
</dbReference>
<name>A0ABN7W7X4_GIGMA</name>
<keyword evidence="8 10" id="KW-0472">Membrane</keyword>
<evidence type="ECO:0000256" key="3">
    <source>
        <dbReference type="ARBA" id="ARBA00022692"/>
    </source>
</evidence>
<keyword evidence="2" id="KW-0813">Transport</keyword>
<evidence type="ECO:0000256" key="4">
    <source>
        <dbReference type="ARBA" id="ARBA00022824"/>
    </source>
</evidence>
<feature type="compositionally biased region" description="Low complexity" evidence="9">
    <location>
        <begin position="584"/>
        <end position="594"/>
    </location>
</feature>
<comment type="subcellular location">
    <subcellularLocation>
        <location evidence="1">Endoplasmic reticulum membrane</location>
    </subcellularLocation>
</comment>
<dbReference type="InterPro" id="IPR031468">
    <property type="entry name" value="SMP_LBD"/>
</dbReference>
<feature type="compositionally biased region" description="Acidic residues" evidence="9">
    <location>
        <begin position="455"/>
        <end position="466"/>
    </location>
</feature>
<proteinExistence type="predicted"/>
<evidence type="ECO:0000256" key="1">
    <source>
        <dbReference type="ARBA" id="ARBA00004586"/>
    </source>
</evidence>
<dbReference type="PANTHER" id="PTHR13466:SF19">
    <property type="entry name" value="NUCLEUS-VACUOLE JUNCTION PROTEIN 2"/>
    <property type="match status" value="1"/>
</dbReference>
<evidence type="ECO:0000313" key="12">
    <source>
        <dbReference type="EMBL" id="CAG8820493.1"/>
    </source>
</evidence>
<dbReference type="Pfam" id="PF26547">
    <property type="entry name" value="PDZD8_N"/>
    <property type="match status" value="1"/>
</dbReference>
<feature type="transmembrane region" description="Helical" evidence="10">
    <location>
        <begin position="12"/>
        <end position="34"/>
    </location>
</feature>
<evidence type="ECO:0000256" key="10">
    <source>
        <dbReference type="SAM" id="Phobius"/>
    </source>
</evidence>
<dbReference type="Proteomes" id="UP000789901">
    <property type="component" value="Unassembled WGS sequence"/>
</dbReference>
<feature type="compositionally biased region" description="Low complexity" evidence="9">
    <location>
        <begin position="601"/>
        <end position="615"/>
    </location>
</feature>
<sequence>HGEMTSLGTFILVYLIGGLTFVPLVITLVFLIVYRPWVSRQKSETIIFDAVPEEIKKQSNKNDKSFSRDDANFHKVGWLRVTKDYESPAASNGSTFGNIMKMGIQTFMDGKNPQLKRHKDSFFAVLKHNTLFMYDSERQLDCKGIIIVSNHDVSMYPEHLPDNEIFLKATSIKLTTKKSICADMALDIVSSSYYLYCSIGVDKEDWFFALQRSSKLESNSPGPQPQVVRDKAQFDQSALNHLKTLSSNDDKTEWLNVILGRIFLSVYKTQVVKEYFIKKLIKKVKKVKKPNFLSDIHIKSVNVGDGTPYITNPKLIELKQNGELSVELNVDYSGGFRAEIETEAMITVTRLRTIKVPLVLAVVLRGLAGKLLLRIKAPPTNRIWFGFYEMPKLDLLIDPIVSETQLKFSPIINAIESKIHEMIMDSIVLPNMDDTPFFVSFGKGGIYEGDIKVEEDETQEQPNLDIEDAKESEPELIPTVNFESESEESEEKIDDKPVQEKPAGNIVSPKLESSTSTAWIPAKERINRTVTSLHESFSEPNLQKATARLRSIGSIAGKHFKRSDDSSNSSGNNKSLLWNYNKNSTSSGNVGNSTDDCPVDTSITNAPTSNSPTSTLRKWSSSVSMRKRTASLGIASILTNNNNGSSTSISTNPVASISSSTLEKDKPDSIILDESSSLSSEPIETTPTPPPSPKDPPDFISPLSLYPPNEIDTKSEHSLHTNSCSSFKTDGAEINDQNCSPTKENILKFSMMQYEEEGIFSNVGPILNPPVEELNQ</sequence>
<gene>
    <name evidence="12" type="ORF">GMARGA_LOCUS27583</name>
</gene>
<evidence type="ECO:0000313" key="13">
    <source>
        <dbReference type="Proteomes" id="UP000789901"/>
    </source>
</evidence>
<evidence type="ECO:0000256" key="7">
    <source>
        <dbReference type="ARBA" id="ARBA00023121"/>
    </source>
</evidence>
<evidence type="ECO:0000256" key="6">
    <source>
        <dbReference type="ARBA" id="ARBA00023055"/>
    </source>
</evidence>
<feature type="region of interest" description="Disordered" evidence="9">
    <location>
        <begin position="584"/>
        <end position="622"/>
    </location>
</feature>
<organism evidence="12 13">
    <name type="scientific">Gigaspora margarita</name>
    <dbReference type="NCBI Taxonomy" id="4874"/>
    <lineage>
        <taxon>Eukaryota</taxon>
        <taxon>Fungi</taxon>
        <taxon>Fungi incertae sedis</taxon>
        <taxon>Mucoromycota</taxon>
        <taxon>Glomeromycotina</taxon>
        <taxon>Glomeromycetes</taxon>
        <taxon>Diversisporales</taxon>
        <taxon>Gigasporaceae</taxon>
        <taxon>Gigaspora</taxon>
    </lineage>
</organism>
<evidence type="ECO:0000256" key="2">
    <source>
        <dbReference type="ARBA" id="ARBA00022448"/>
    </source>
</evidence>
<protein>
    <submittedName>
        <fullName evidence="12">32492_t:CDS:1</fullName>
    </submittedName>
</protein>
<keyword evidence="7" id="KW-0446">Lipid-binding</keyword>
<evidence type="ECO:0000256" key="9">
    <source>
        <dbReference type="SAM" id="MobiDB-lite"/>
    </source>
</evidence>
<feature type="region of interest" description="Disordered" evidence="9">
    <location>
        <begin position="455"/>
        <end position="514"/>
    </location>
</feature>
<comment type="caution">
    <text evidence="12">The sequence shown here is derived from an EMBL/GenBank/DDBJ whole genome shotgun (WGS) entry which is preliminary data.</text>
</comment>
<dbReference type="Gene3D" id="2.30.29.30">
    <property type="entry name" value="Pleckstrin-homology domain (PH domain)/Phosphotyrosine-binding domain (PTB)"/>
    <property type="match status" value="1"/>
</dbReference>
<dbReference type="InterPro" id="IPR058801">
    <property type="entry name" value="PDZD8_N"/>
</dbReference>
<evidence type="ECO:0000259" key="11">
    <source>
        <dbReference type="PROSITE" id="PS51847"/>
    </source>
</evidence>
<feature type="compositionally biased region" description="Low complexity" evidence="9">
    <location>
        <begin position="669"/>
        <end position="686"/>
    </location>
</feature>
<keyword evidence="5 10" id="KW-1133">Transmembrane helix</keyword>
<dbReference type="PANTHER" id="PTHR13466">
    <property type="entry name" value="TEX2 PROTEIN-RELATED"/>
    <property type="match status" value="1"/>
</dbReference>
<keyword evidence="3 10" id="KW-0812">Transmembrane</keyword>
<evidence type="ECO:0000256" key="5">
    <source>
        <dbReference type="ARBA" id="ARBA00022989"/>
    </source>
</evidence>
<evidence type="ECO:0000256" key="8">
    <source>
        <dbReference type="ARBA" id="ARBA00023136"/>
    </source>
</evidence>
<feature type="region of interest" description="Disordered" evidence="9">
    <location>
        <begin position="658"/>
        <end position="722"/>
    </location>
</feature>
<dbReference type="PROSITE" id="PS51847">
    <property type="entry name" value="SMP"/>
    <property type="match status" value="1"/>
</dbReference>
<feature type="non-terminal residue" evidence="12">
    <location>
        <position position="776"/>
    </location>
</feature>
<accession>A0ABN7W7X4</accession>
<dbReference type="CDD" id="cd21675">
    <property type="entry name" value="SMP_TEX2"/>
    <property type="match status" value="1"/>
</dbReference>
<dbReference type="InterPro" id="IPR011993">
    <property type="entry name" value="PH-like_dom_sf"/>
</dbReference>
<keyword evidence="4" id="KW-0256">Endoplasmic reticulum</keyword>
<feature type="non-terminal residue" evidence="12">
    <location>
        <position position="1"/>
    </location>
</feature>
<reference evidence="12 13" key="1">
    <citation type="submission" date="2021-06" db="EMBL/GenBank/DDBJ databases">
        <authorList>
            <person name="Kallberg Y."/>
            <person name="Tangrot J."/>
            <person name="Rosling A."/>
        </authorList>
    </citation>
    <scope>NUCLEOTIDE SEQUENCE [LARGE SCALE GENOMIC DNA]</scope>
    <source>
        <strain evidence="12 13">120-4 pot B 10/14</strain>
    </source>
</reference>
<dbReference type="SUPFAM" id="SSF50729">
    <property type="entry name" value="PH domain-like"/>
    <property type="match status" value="1"/>
</dbReference>
<feature type="domain" description="SMP-LTD" evidence="11">
    <location>
        <begin position="248"/>
        <end position="438"/>
    </location>
</feature>
<keyword evidence="6" id="KW-0445">Lipid transport</keyword>